<feature type="domain" description="Fe/B12 periplasmic-binding" evidence="6">
    <location>
        <begin position="49"/>
        <end position="300"/>
    </location>
</feature>
<evidence type="ECO:0000259" key="6">
    <source>
        <dbReference type="PROSITE" id="PS50983"/>
    </source>
</evidence>
<accession>A0A9X4L444</accession>
<dbReference type="SUPFAM" id="SSF53807">
    <property type="entry name" value="Helical backbone' metal receptor"/>
    <property type="match status" value="1"/>
</dbReference>
<comment type="similarity">
    <text evidence="2">Belongs to the bacterial solute-binding protein 8 family.</text>
</comment>
<dbReference type="AlphaFoldDB" id="A0A9X4L444"/>
<keyword evidence="4 5" id="KW-0732">Signal</keyword>
<dbReference type="RefSeq" id="WP_069818520.1">
    <property type="nucleotide sequence ID" value="NZ_CP157924.1"/>
</dbReference>
<name>A0A9X4L444_9STAP</name>
<dbReference type="GO" id="GO:0030288">
    <property type="term" value="C:outer membrane-bounded periplasmic space"/>
    <property type="evidence" value="ECO:0007669"/>
    <property type="project" value="TreeGrafter"/>
</dbReference>
<evidence type="ECO:0000256" key="1">
    <source>
        <dbReference type="ARBA" id="ARBA00004196"/>
    </source>
</evidence>
<protein>
    <submittedName>
        <fullName evidence="7">ABC transporter substrate-binding protein</fullName>
    </submittedName>
</protein>
<gene>
    <name evidence="7" type="ORF">M4L89_07310</name>
</gene>
<dbReference type="InterPro" id="IPR051313">
    <property type="entry name" value="Bact_iron-sidero_bind"/>
</dbReference>
<comment type="subcellular location">
    <subcellularLocation>
        <location evidence="1">Cell envelope</location>
    </subcellularLocation>
</comment>
<evidence type="ECO:0000256" key="2">
    <source>
        <dbReference type="ARBA" id="ARBA00008814"/>
    </source>
</evidence>
<dbReference type="PANTHER" id="PTHR30532">
    <property type="entry name" value="IRON III DICITRATE-BINDING PERIPLASMIC PROTEIN"/>
    <property type="match status" value="1"/>
</dbReference>
<dbReference type="GO" id="GO:1901678">
    <property type="term" value="P:iron coordination entity transport"/>
    <property type="evidence" value="ECO:0007669"/>
    <property type="project" value="UniProtKB-ARBA"/>
</dbReference>
<comment type="caution">
    <text evidence="7">The sequence shown here is derived from an EMBL/GenBank/DDBJ whole genome shotgun (WGS) entry which is preliminary data.</text>
</comment>
<sequence length="300" mass="34304">MKKLTVPFLIALLLLSACSNNTHEEKGKDEKKYTLDSGKKISIPKNPQRIVVTADTYAGGIKQLGGQVVGVNKDINQSDILNKKFKKVKKINAENVEEIAEMKPDLIIADTDDKNLKKFQKITKTIPMEYGKRNYLDTQLQLGKILGKEEKAKQWMDDWKKQTAKDANEIKKHIGTNATVSIFDDFNKEYYAFGKDWGRGGEILYQAFNLKMPEPLEKVVKKDGYKALSLESMPKYAGDYIITMSEGKSSPEFEKTNVWKNIPAVKQGHVFHVKAENYWYNDPYSLEENRKILKSKLLNN</sequence>
<evidence type="ECO:0000313" key="8">
    <source>
        <dbReference type="Proteomes" id="UP001152422"/>
    </source>
</evidence>
<evidence type="ECO:0000256" key="5">
    <source>
        <dbReference type="SAM" id="SignalP"/>
    </source>
</evidence>
<reference evidence="7" key="1">
    <citation type="submission" date="2022-05" db="EMBL/GenBank/DDBJ databases">
        <title>Comparative genomics of Staphylococcus equorum isolates.</title>
        <authorList>
            <person name="Luelf R.H."/>
        </authorList>
    </citation>
    <scope>NUCLEOTIDE SEQUENCE</scope>
    <source>
        <strain evidence="7">TMW 2.2497</strain>
    </source>
</reference>
<dbReference type="PROSITE" id="PS50983">
    <property type="entry name" value="FE_B12_PBP"/>
    <property type="match status" value="1"/>
</dbReference>
<evidence type="ECO:0000256" key="4">
    <source>
        <dbReference type="ARBA" id="ARBA00022729"/>
    </source>
</evidence>
<dbReference type="PROSITE" id="PS51257">
    <property type="entry name" value="PROKAR_LIPOPROTEIN"/>
    <property type="match status" value="1"/>
</dbReference>
<dbReference type="EMBL" id="JAMBQA010000003">
    <property type="protein sequence ID" value="MDG0846032.1"/>
    <property type="molecule type" value="Genomic_DNA"/>
</dbReference>
<dbReference type="Gene3D" id="3.40.50.1980">
    <property type="entry name" value="Nitrogenase molybdenum iron protein domain"/>
    <property type="match status" value="2"/>
</dbReference>
<evidence type="ECO:0000313" key="7">
    <source>
        <dbReference type="EMBL" id="MDG0846032.1"/>
    </source>
</evidence>
<proteinExistence type="inferred from homology"/>
<organism evidence="7 8">
    <name type="scientific">Staphylococcus equorum</name>
    <dbReference type="NCBI Taxonomy" id="246432"/>
    <lineage>
        <taxon>Bacteria</taxon>
        <taxon>Bacillati</taxon>
        <taxon>Bacillota</taxon>
        <taxon>Bacilli</taxon>
        <taxon>Bacillales</taxon>
        <taxon>Staphylococcaceae</taxon>
        <taxon>Staphylococcus</taxon>
    </lineage>
</organism>
<keyword evidence="3" id="KW-0813">Transport</keyword>
<dbReference type="PANTHER" id="PTHR30532:SF26">
    <property type="entry name" value="IRON(3+)-HYDROXAMATE-BINDING PROTEIN FHUD"/>
    <property type="match status" value="1"/>
</dbReference>
<dbReference type="Pfam" id="PF01497">
    <property type="entry name" value="Peripla_BP_2"/>
    <property type="match status" value="1"/>
</dbReference>
<dbReference type="Proteomes" id="UP001152422">
    <property type="component" value="Unassembled WGS sequence"/>
</dbReference>
<evidence type="ECO:0000256" key="3">
    <source>
        <dbReference type="ARBA" id="ARBA00022448"/>
    </source>
</evidence>
<feature type="chain" id="PRO_5040852248" evidence="5">
    <location>
        <begin position="20"/>
        <end position="300"/>
    </location>
</feature>
<feature type="signal peptide" evidence="5">
    <location>
        <begin position="1"/>
        <end position="19"/>
    </location>
</feature>
<keyword evidence="8" id="KW-1185">Reference proteome</keyword>
<dbReference type="InterPro" id="IPR002491">
    <property type="entry name" value="ABC_transptr_periplasmic_BD"/>
</dbReference>